<protein>
    <submittedName>
        <fullName evidence="1">Uncharacterized protein</fullName>
    </submittedName>
</protein>
<keyword evidence="2" id="KW-1185">Reference proteome</keyword>
<dbReference type="Proteomes" id="UP000282674">
    <property type="component" value="Unassembled WGS sequence"/>
</dbReference>
<name>A0A3M2LM89_9ACTN</name>
<gene>
    <name evidence="1" type="ORF">EBO15_32410</name>
</gene>
<dbReference type="AlphaFoldDB" id="A0A3M2LM89"/>
<sequence>MRLERIVRHVYGEGRAYLSETDSPLLRDYVHDLGALWGVEPRAGLLTETVRTSYAEMVEDLVPRLDLPDRPVDVVAIAGSAPDADVLRSPTSVLTELVPGAPLPLGVTDQGSAGPFTALRIVQGYRPERAILMVLDQSRLWYDLPLGPEQRPDVDCGVALVFGPSGVANGFTVERRTDVAPGDLASLIPAGDHCLIAGNGLRGHVPEDVTEDAAEVRFAPSGQPCTGVWQTLAEALPDWRGRRVVIAEYDPVLRYLSLCTVEVE</sequence>
<reference evidence="1 2" key="1">
    <citation type="submission" date="2018-10" db="EMBL/GenBank/DDBJ databases">
        <title>Isolation from soil.</title>
        <authorList>
            <person name="Hu J."/>
        </authorList>
    </citation>
    <scope>NUCLEOTIDE SEQUENCE [LARGE SCALE GENOMIC DNA]</scope>
    <source>
        <strain evidence="1 2">NEAU-Ht49</strain>
    </source>
</reference>
<comment type="caution">
    <text evidence="1">The sequence shown here is derived from an EMBL/GenBank/DDBJ whole genome shotgun (WGS) entry which is preliminary data.</text>
</comment>
<dbReference type="EMBL" id="RFFG01000083">
    <property type="protein sequence ID" value="RMI38557.1"/>
    <property type="molecule type" value="Genomic_DNA"/>
</dbReference>
<organism evidence="1 2">
    <name type="scientific">Actinomadura harenae</name>
    <dbReference type="NCBI Taxonomy" id="2483351"/>
    <lineage>
        <taxon>Bacteria</taxon>
        <taxon>Bacillati</taxon>
        <taxon>Actinomycetota</taxon>
        <taxon>Actinomycetes</taxon>
        <taxon>Streptosporangiales</taxon>
        <taxon>Thermomonosporaceae</taxon>
        <taxon>Actinomadura</taxon>
    </lineage>
</organism>
<accession>A0A3M2LM89</accession>
<evidence type="ECO:0000313" key="1">
    <source>
        <dbReference type="EMBL" id="RMI38557.1"/>
    </source>
</evidence>
<evidence type="ECO:0000313" key="2">
    <source>
        <dbReference type="Proteomes" id="UP000282674"/>
    </source>
</evidence>
<proteinExistence type="predicted"/>